<dbReference type="Proteomes" id="UP000325433">
    <property type="component" value="Unassembled WGS sequence"/>
</dbReference>
<evidence type="ECO:0000313" key="2">
    <source>
        <dbReference type="Proteomes" id="UP000325433"/>
    </source>
</evidence>
<dbReference type="AlphaFoldDB" id="A0A5N6WH84"/>
<reference evidence="2" key="1">
    <citation type="submission" date="2019-04" db="EMBL/GenBank/DDBJ databases">
        <title>Friends and foes A comparative genomics studyof 23 Aspergillus species from section Flavi.</title>
        <authorList>
            <consortium name="DOE Joint Genome Institute"/>
            <person name="Kjaerbolling I."/>
            <person name="Vesth T."/>
            <person name="Frisvad J.C."/>
            <person name="Nybo J.L."/>
            <person name="Theobald S."/>
            <person name="Kildgaard S."/>
            <person name="Isbrandt T."/>
            <person name="Kuo A."/>
            <person name="Sato A."/>
            <person name="Lyhne E.K."/>
            <person name="Kogle M.E."/>
            <person name="Wiebenga A."/>
            <person name="Kun R.S."/>
            <person name="Lubbers R.J."/>
            <person name="Makela M.R."/>
            <person name="Barry K."/>
            <person name="Chovatia M."/>
            <person name="Clum A."/>
            <person name="Daum C."/>
            <person name="Haridas S."/>
            <person name="He G."/>
            <person name="LaButti K."/>
            <person name="Lipzen A."/>
            <person name="Mondo S."/>
            <person name="Riley R."/>
            <person name="Salamov A."/>
            <person name="Simmons B.A."/>
            <person name="Magnuson J.K."/>
            <person name="Henrissat B."/>
            <person name="Mortensen U.H."/>
            <person name="Larsen T.O."/>
            <person name="Devries R.P."/>
            <person name="Grigoriev I.V."/>
            <person name="Machida M."/>
            <person name="Baker S.E."/>
            <person name="Andersen M.R."/>
        </authorList>
    </citation>
    <scope>NUCLEOTIDE SEQUENCE [LARGE SCALE GENOMIC DNA]</scope>
    <source>
        <strain evidence="2">CBS 130015</strain>
    </source>
</reference>
<protein>
    <submittedName>
        <fullName evidence="1">Uncharacterized protein</fullName>
    </submittedName>
</protein>
<sequence>MTSRCGCHCTFGSGVNVFICGIMASIVIDAGHVYGLYHLFCSLVTFRDGQQTVGNVDEGSW</sequence>
<evidence type="ECO:0000313" key="1">
    <source>
        <dbReference type="EMBL" id="KAE8320155.1"/>
    </source>
</evidence>
<organism evidence="1 2">
    <name type="scientific">Aspergillus transmontanensis</name>
    <dbReference type="NCBI Taxonomy" id="1034304"/>
    <lineage>
        <taxon>Eukaryota</taxon>
        <taxon>Fungi</taxon>
        <taxon>Dikarya</taxon>
        <taxon>Ascomycota</taxon>
        <taxon>Pezizomycotina</taxon>
        <taxon>Eurotiomycetes</taxon>
        <taxon>Eurotiomycetidae</taxon>
        <taxon>Eurotiales</taxon>
        <taxon>Aspergillaceae</taxon>
        <taxon>Aspergillus</taxon>
        <taxon>Aspergillus subgen. Circumdati</taxon>
    </lineage>
</organism>
<dbReference type="EMBL" id="ML738292">
    <property type="protein sequence ID" value="KAE8320155.1"/>
    <property type="molecule type" value="Genomic_DNA"/>
</dbReference>
<proteinExistence type="predicted"/>
<gene>
    <name evidence="1" type="ORF">BDV41DRAFT_516827</name>
</gene>
<keyword evidence="2" id="KW-1185">Reference proteome</keyword>
<accession>A0A5N6WH84</accession>
<name>A0A5N6WH84_9EURO</name>